<feature type="transmembrane region" description="Helical" evidence="10">
    <location>
        <begin position="114"/>
        <end position="137"/>
    </location>
</feature>
<feature type="transmembrane region" description="Helical" evidence="10">
    <location>
        <begin position="311"/>
        <end position="336"/>
    </location>
</feature>
<sequence>MSSFEIILLLIGCLLASSVFSQVLPRVSLPLVQIALGAVVGLFVTADPTQVFRDPELFLVLFIAPLLFEESRHADKQALLRFWAPVASLAVGLVIVTTLTCGAALHLADPNIPLAAAFALGAALGPTDAAAVAAMGADVTLTRRQKSLLSGEALFNDASGVVCFEFAVVAATTGEFSAGHAAATFAADFFGGIAVGLVLGALIALVVRKVRDLGLETPTEHVLFEVLTPFVTFLAAEELGVSGILAVVSAGLLMRLSPRGLTVEASRHALASESVWELLTFAINGTLFVLLGMKLPATLGPILRVSQGTDAAVVCGLVVLATAIVVGIRLAWVLALEKIHRARHAHEYAGTGTAALVRSATVTCLSGPKGAVTLSIMLTLPYLTADGTTFPQRSLLIFVASGVILLTLLLANFIVPVLAPAEDTTEADAALARARAQILRAVIDELAERATPETRAATRLAIRSYRERLDSVLEVEASAETVRDLRVRVIDEQIAFVSRQAAEGRADAELAERYAAALEQLRGAYELHHGVSGGRARRRAHVMRISQALRGQASEEQRHELAELHRAAEKHAVDALTAMSGELTNEERRAARMIAGEHRAHLAMCLSGGYGEGARLRQRVREQARDIEAEGLGLELEQIRRLHDAGHLSTRAARELREEIYLLQMGLDAR</sequence>
<evidence type="ECO:0000259" key="11">
    <source>
        <dbReference type="Pfam" id="PF00999"/>
    </source>
</evidence>
<feature type="transmembrane region" description="Helical" evidence="10">
    <location>
        <begin position="185"/>
        <end position="207"/>
    </location>
</feature>
<gene>
    <name evidence="12" type="primary">nhaP</name>
    <name evidence="12" type="ORF">Pcatena_09570</name>
</gene>
<dbReference type="EMBL" id="AP019367">
    <property type="protein sequence ID" value="BBH50370.1"/>
    <property type="molecule type" value="Genomic_DNA"/>
</dbReference>
<dbReference type="GO" id="GO:0098719">
    <property type="term" value="P:sodium ion import across plasma membrane"/>
    <property type="evidence" value="ECO:0007669"/>
    <property type="project" value="TreeGrafter"/>
</dbReference>
<keyword evidence="3" id="KW-1003">Cell membrane</keyword>
<dbReference type="OrthoDB" id="9809206at2"/>
<protein>
    <submittedName>
        <fullName evidence="12">Na+/H+ antiporter</fullName>
    </submittedName>
</protein>
<organism evidence="12 13">
    <name type="scientific">Parolsenella catena</name>
    <dbReference type="NCBI Taxonomy" id="2003188"/>
    <lineage>
        <taxon>Bacteria</taxon>
        <taxon>Bacillati</taxon>
        <taxon>Actinomycetota</taxon>
        <taxon>Coriobacteriia</taxon>
        <taxon>Coriobacteriales</taxon>
        <taxon>Atopobiaceae</taxon>
        <taxon>Parolsenella</taxon>
    </lineage>
</organism>
<keyword evidence="9" id="KW-0739">Sodium transport</keyword>
<keyword evidence="13" id="KW-1185">Reference proteome</keyword>
<feature type="transmembrane region" description="Helical" evidence="10">
    <location>
        <begin position="82"/>
        <end position="108"/>
    </location>
</feature>
<evidence type="ECO:0000256" key="9">
    <source>
        <dbReference type="ARBA" id="ARBA00023201"/>
    </source>
</evidence>
<reference evidence="13" key="1">
    <citation type="submission" date="2018-11" db="EMBL/GenBank/DDBJ databases">
        <title>Comparative genomics of Parolsenella catena and Libanicoccus massiliensis: Reclassification of Libanicoccus massiliensis as Parolsenella massiliensis comb. nov.</title>
        <authorList>
            <person name="Sakamoto M."/>
            <person name="Ikeyama N."/>
            <person name="Murakami T."/>
            <person name="Mori H."/>
            <person name="Yuki M."/>
            <person name="Ohkuma M."/>
        </authorList>
    </citation>
    <scope>NUCLEOTIDE SEQUENCE [LARGE SCALE GENOMIC DNA]</scope>
    <source>
        <strain evidence="13">JCM 31932</strain>
    </source>
</reference>
<feature type="transmembrane region" description="Helical" evidence="10">
    <location>
        <begin position="31"/>
        <end position="49"/>
    </location>
</feature>
<feature type="transmembrane region" description="Helical" evidence="10">
    <location>
        <begin position="227"/>
        <end position="253"/>
    </location>
</feature>
<feature type="transmembrane region" description="Helical" evidence="10">
    <location>
        <begin position="274"/>
        <end position="291"/>
    </location>
</feature>
<dbReference type="InterPro" id="IPR006153">
    <property type="entry name" value="Cation/H_exchanger_TM"/>
</dbReference>
<dbReference type="InterPro" id="IPR018422">
    <property type="entry name" value="Cation/H_exchanger_CPA1"/>
</dbReference>
<proteinExistence type="predicted"/>
<evidence type="ECO:0000313" key="13">
    <source>
        <dbReference type="Proteomes" id="UP000273154"/>
    </source>
</evidence>
<dbReference type="RefSeq" id="WP_126422141.1">
    <property type="nucleotide sequence ID" value="NZ_AP019367.1"/>
</dbReference>
<keyword evidence="6" id="KW-0915">Sodium</keyword>
<accession>A0A3G9KA27</accession>
<dbReference type="Proteomes" id="UP000273154">
    <property type="component" value="Chromosome"/>
</dbReference>
<dbReference type="PANTHER" id="PTHR10110">
    <property type="entry name" value="SODIUM/HYDROGEN EXCHANGER"/>
    <property type="match status" value="1"/>
</dbReference>
<keyword evidence="7" id="KW-0406">Ion transport</keyword>
<keyword evidence="5 10" id="KW-1133">Transmembrane helix</keyword>
<evidence type="ECO:0000313" key="12">
    <source>
        <dbReference type="EMBL" id="BBH50370.1"/>
    </source>
</evidence>
<evidence type="ECO:0000256" key="4">
    <source>
        <dbReference type="ARBA" id="ARBA00022692"/>
    </source>
</evidence>
<keyword evidence="2" id="KW-0813">Transport</keyword>
<evidence type="ECO:0000256" key="3">
    <source>
        <dbReference type="ARBA" id="ARBA00022475"/>
    </source>
</evidence>
<dbReference type="GO" id="GO:0015385">
    <property type="term" value="F:sodium:proton antiporter activity"/>
    <property type="evidence" value="ECO:0007669"/>
    <property type="project" value="InterPro"/>
</dbReference>
<dbReference type="Gene3D" id="6.10.140.1330">
    <property type="match status" value="1"/>
</dbReference>
<dbReference type="GO" id="GO:0051453">
    <property type="term" value="P:regulation of intracellular pH"/>
    <property type="evidence" value="ECO:0007669"/>
    <property type="project" value="TreeGrafter"/>
</dbReference>
<evidence type="ECO:0000256" key="10">
    <source>
        <dbReference type="SAM" id="Phobius"/>
    </source>
</evidence>
<dbReference type="PANTHER" id="PTHR10110:SF86">
    <property type="entry name" value="SODIUM_HYDROGEN EXCHANGER 7"/>
    <property type="match status" value="1"/>
</dbReference>
<evidence type="ECO:0000256" key="7">
    <source>
        <dbReference type="ARBA" id="ARBA00023065"/>
    </source>
</evidence>
<evidence type="ECO:0000256" key="5">
    <source>
        <dbReference type="ARBA" id="ARBA00022989"/>
    </source>
</evidence>
<dbReference type="Pfam" id="PF00999">
    <property type="entry name" value="Na_H_Exchanger"/>
    <property type="match status" value="1"/>
</dbReference>
<comment type="subcellular location">
    <subcellularLocation>
        <location evidence="1">Cell membrane</location>
        <topology evidence="1">Multi-pass membrane protein</topology>
    </subcellularLocation>
</comment>
<keyword evidence="8 10" id="KW-0472">Membrane</keyword>
<dbReference type="GO" id="GO:0005886">
    <property type="term" value="C:plasma membrane"/>
    <property type="evidence" value="ECO:0007669"/>
    <property type="project" value="UniProtKB-SubCell"/>
</dbReference>
<evidence type="ECO:0000256" key="2">
    <source>
        <dbReference type="ARBA" id="ARBA00022448"/>
    </source>
</evidence>
<keyword evidence="4 10" id="KW-0812">Transmembrane</keyword>
<dbReference type="GeneID" id="88849090"/>
<dbReference type="AlphaFoldDB" id="A0A3G9KA27"/>
<evidence type="ECO:0000256" key="8">
    <source>
        <dbReference type="ARBA" id="ARBA00023136"/>
    </source>
</evidence>
<dbReference type="GO" id="GO:0015386">
    <property type="term" value="F:potassium:proton antiporter activity"/>
    <property type="evidence" value="ECO:0007669"/>
    <property type="project" value="TreeGrafter"/>
</dbReference>
<feature type="transmembrane region" description="Helical" evidence="10">
    <location>
        <begin position="395"/>
        <end position="415"/>
    </location>
</feature>
<dbReference type="KEGG" id="pcat:Pcatena_09570"/>
<evidence type="ECO:0000256" key="1">
    <source>
        <dbReference type="ARBA" id="ARBA00004651"/>
    </source>
</evidence>
<evidence type="ECO:0000256" key="6">
    <source>
        <dbReference type="ARBA" id="ARBA00023053"/>
    </source>
</evidence>
<name>A0A3G9KA27_9ACTN</name>
<feature type="domain" description="Cation/H+ exchanger transmembrane" evidence="11">
    <location>
        <begin position="16"/>
        <end position="417"/>
    </location>
</feature>